<organism evidence="2 3">
    <name type="scientific">Nonomuraea helvata</name>
    <dbReference type="NCBI Taxonomy" id="37484"/>
    <lineage>
        <taxon>Bacteria</taxon>
        <taxon>Bacillati</taxon>
        <taxon>Actinomycetota</taxon>
        <taxon>Actinomycetes</taxon>
        <taxon>Streptosporangiales</taxon>
        <taxon>Streptosporangiaceae</taxon>
        <taxon>Nonomuraea</taxon>
    </lineage>
</organism>
<evidence type="ECO:0000313" key="2">
    <source>
        <dbReference type="EMBL" id="MFB9625801.1"/>
    </source>
</evidence>
<evidence type="ECO:0000259" key="1">
    <source>
        <dbReference type="Pfam" id="PF08241"/>
    </source>
</evidence>
<dbReference type="RefSeq" id="WP_344984350.1">
    <property type="nucleotide sequence ID" value="NZ_BAAAXV010000001.1"/>
</dbReference>
<protein>
    <submittedName>
        <fullName evidence="2">Class I SAM-dependent methyltransferase</fullName>
        <ecNumber evidence="2">2.1.1.222</ecNumber>
        <ecNumber evidence="2">2.1.1.64</ecNumber>
    </submittedName>
</protein>
<sequence>MSTRRPDEREYVHERLGERFEEALSPYDTARRVETLVDEFLTDDMVRGKEALDVGCGLGYFSRRLHERGALVTATDLGPGLVEETRRRVGCRGEVADALRLVDHFGPGRFDVVVSSECVEHTPDPAEALRQMAGVLKPGGHLAISTPNLLWRPAVMLATRLGLRPFDGFENFSTWRSLRAPLEESGVTVLREKGLHLFPFQFGAHALSRRCDTRLQPLRSLMINLCLLGRKRGPYVSS</sequence>
<dbReference type="EC" id="2.1.1.222" evidence="2"/>
<dbReference type="Gene3D" id="3.40.50.150">
    <property type="entry name" value="Vaccinia Virus protein VP39"/>
    <property type="match status" value="1"/>
</dbReference>
<dbReference type="PANTHER" id="PTHR43464:SF23">
    <property type="entry name" value="JUVENILE HORMONE ACID O-METHYLTRANSFERASE"/>
    <property type="match status" value="1"/>
</dbReference>
<comment type="caution">
    <text evidence="2">The sequence shown here is derived from an EMBL/GenBank/DDBJ whole genome shotgun (WGS) entry which is preliminary data.</text>
</comment>
<evidence type="ECO:0000313" key="3">
    <source>
        <dbReference type="Proteomes" id="UP001589532"/>
    </source>
</evidence>
<dbReference type="GO" id="GO:0032259">
    <property type="term" value="P:methylation"/>
    <property type="evidence" value="ECO:0007669"/>
    <property type="project" value="UniProtKB-KW"/>
</dbReference>
<feature type="domain" description="Methyltransferase type 11" evidence="1">
    <location>
        <begin position="52"/>
        <end position="144"/>
    </location>
</feature>
<name>A0ABV5S290_9ACTN</name>
<proteinExistence type="predicted"/>
<gene>
    <name evidence="2" type="ORF">ACFFSA_22180</name>
</gene>
<accession>A0ABV5S290</accession>
<keyword evidence="3" id="KW-1185">Reference proteome</keyword>
<reference evidence="2 3" key="1">
    <citation type="submission" date="2024-09" db="EMBL/GenBank/DDBJ databases">
        <authorList>
            <person name="Sun Q."/>
            <person name="Mori K."/>
        </authorList>
    </citation>
    <scope>NUCLEOTIDE SEQUENCE [LARGE SCALE GENOMIC DNA]</scope>
    <source>
        <strain evidence="2 3">JCM 3143</strain>
    </source>
</reference>
<dbReference type="InterPro" id="IPR029063">
    <property type="entry name" value="SAM-dependent_MTases_sf"/>
</dbReference>
<dbReference type="GO" id="GO:0061542">
    <property type="term" value="F:3-demethylubiquinol 3-O-methyltransferase activity"/>
    <property type="evidence" value="ECO:0007669"/>
    <property type="project" value="UniProtKB-EC"/>
</dbReference>
<dbReference type="GO" id="GO:0102208">
    <property type="term" value="F:2-polyprenyl-6-hydroxyphenol methylase activity"/>
    <property type="evidence" value="ECO:0007669"/>
    <property type="project" value="UniProtKB-EC"/>
</dbReference>
<dbReference type="InterPro" id="IPR013216">
    <property type="entry name" value="Methyltransf_11"/>
</dbReference>
<keyword evidence="2" id="KW-0808">Transferase</keyword>
<dbReference type="SUPFAM" id="SSF53335">
    <property type="entry name" value="S-adenosyl-L-methionine-dependent methyltransferases"/>
    <property type="match status" value="1"/>
</dbReference>
<dbReference type="EMBL" id="JBHMBW010000019">
    <property type="protein sequence ID" value="MFB9625801.1"/>
    <property type="molecule type" value="Genomic_DNA"/>
</dbReference>
<dbReference type="EC" id="2.1.1.64" evidence="2"/>
<keyword evidence="2" id="KW-0489">Methyltransferase</keyword>
<dbReference type="CDD" id="cd02440">
    <property type="entry name" value="AdoMet_MTases"/>
    <property type="match status" value="1"/>
</dbReference>
<dbReference type="PANTHER" id="PTHR43464">
    <property type="entry name" value="METHYLTRANSFERASE"/>
    <property type="match status" value="1"/>
</dbReference>
<dbReference type="Pfam" id="PF08241">
    <property type="entry name" value="Methyltransf_11"/>
    <property type="match status" value="1"/>
</dbReference>
<dbReference type="Proteomes" id="UP001589532">
    <property type="component" value="Unassembled WGS sequence"/>
</dbReference>